<sequence>MRIAALVIWCLALVSGCSSIPDTQNQCGMVSGYLAPNMDEGFYRVVVTHLDGVPVISRPNYELAPGRYQFTVAELIDSPRLKVKLAARAPKTLTIDVKSNQRYHIGAQFNQDKVYRGLSSDYWQPVVWSQEQHECELIPSEGID</sequence>
<protein>
    <recommendedName>
        <fullName evidence="4">DUF2846 domain-containing protein</fullName>
    </recommendedName>
</protein>
<comment type="caution">
    <text evidence="2">The sequence shown here is derived from an EMBL/GenBank/DDBJ whole genome shotgun (WGS) entry which is preliminary data.</text>
</comment>
<keyword evidence="1" id="KW-0732">Signal</keyword>
<gene>
    <name evidence="2" type="ORF">BEL05_02815</name>
</gene>
<evidence type="ECO:0008006" key="4">
    <source>
        <dbReference type="Google" id="ProtNLM"/>
    </source>
</evidence>
<accession>A0A1E5IXB8</accession>
<proteinExistence type="predicted"/>
<dbReference type="RefSeq" id="WP_028765300.1">
    <property type="nucleotide sequence ID" value="NZ_BPFF01000070.1"/>
</dbReference>
<evidence type="ECO:0000313" key="2">
    <source>
        <dbReference type="EMBL" id="OEG75201.1"/>
    </source>
</evidence>
<dbReference type="EMBL" id="MCBT01000011">
    <property type="protein sequence ID" value="OEG75201.1"/>
    <property type="molecule type" value="Genomic_DNA"/>
</dbReference>
<feature type="chain" id="PRO_5009179310" description="DUF2846 domain-containing protein" evidence="1">
    <location>
        <begin position="21"/>
        <end position="144"/>
    </location>
</feature>
<name>A0A1E5IXB8_SHECO</name>
<dbReference type="OrthoDB" id="6402251at2"/>
<dbReference type="PROSITE" id="PS51257">
    <property type="entry name" value="PROKAR_LIPOPROTEIN"/>
    <property type="match status" value="1"/>
</dbReference>
<dbReference type="Proteomes" id="UP000095230">
    <property type="component" value="Unassembled WGS sequence"/>
</dbReference>
<feature type="signal peptide" evidence="1">
    <location>
        <begin position="1"/>
        <end position="20"/>
    </location>
</feature>
<evidence type="ECO:0000256" key="1">
    <source>
        <dbReference type="SAM" id="SignalP"/>
    </source>
</evidence>
<dbReference type="STRING" id="23.BEL05_02815"/>
<evidence type="ECO:0000313" key="3">
    <source>
        <dbReference type="Proteomes" id="UP000095230"/>
    </source>
</evidence>
<dbReference type="AlphaFoldDB" id="A0A1E5IXB8"/>
<reference evidence="2 3" key="1">
    <citation type="submission" date="2016-07" db="EMBL/GenBank/DDBJ databases">
        <title>Whole-genome of two Shewanella species isolated from a digestive organ of sea cucumber Apostichopus japonicus Selenka 1867.</title>
        <authorList>
            <person name="Hong H.-H."/>
            <person name="Choi H."/>
            <person name="Cheon S."/>
            <person name="Oh J.-S."/>
            <person name="Lee H.-G."/>
            <person name="Park C."/>
        </authorList>
    </citation>
    <scope>NUCLEOTIDE SEQUENCE [LARGE SCALE GENOMIC DNA]</scope>
    <source>
        <strain evidence="2 3">CSB03KR</strain>
    </source>
</reference>
<organism evidence="2 3">
    <name type="scientific">Shewanella colwelliana</name>
    <name type="common">Alteromonas colwelliana</name>
    <dbReference type="NCBI Taxonomy" id="23"/>
    <lineage>
        <taxon>Bacteria</taxon>
        <taxon>Pseudomonadati</taxon>
        <taxon>Pseudomonadota</taxon>
        <taxon>Gammaproteobacteria</taxon>
        <taxon>Alteromonadales</taxon>
        <taxon>Shewanellaceae</taxon>
        <taxon>Shewanella</taxon>
    </lineage>
</organism>